<feature type="region of interest" description="Disordered" evidence="6">
    <location>
        <begin position="115"/>
        <end position="172"/>
    </location>
</feature>
<evidence type="ECO:0000313" key="9">
    <source>
        <dbReference type="Proteomes" id="UP000005237"/>
    </source>
</evidence>
<dbReference type="PANTHER" id="PTHR46218">
    <property type="entry name" value="LASP"/>
    <property type="match status" value="1"/>
</dbReference>
<evidence type="ECO:0000259" key="7">
    <source>
        <dbReference type="PROSITE" id="PS50023"/>
    </source>
</evidence>
<name>A0A8R1DHA6_CAEJA</name>
<dbReference type="PROSITE" id="PS51216">
    <property type="entry name" value="NEBULIN"/>
    <property type="match status" value="1"/>
</dbReference>
<evidence type="ECO:0000256" key="6">
    <source>
        <dbReference type="SAM" id="MobiDB-lite"/>
    </source>
</evidence>
<dbReference type="Proteomes" id="UP000005237">
    <property type="component" value="Unassembled WGS sequence"/>
</dbReference>
<keyword evidence="1 5" id="KW-0479">Metal-binding</keyword>
<dbReference type="SMART" id="SM00227">
    <property type="entry name" value="NEBU"/>
    <property type="match status" value="2"/>
</dbReference>
<dbReference type="GO" id="GO:0005737">
    <property type="term" value="C:cytoplasm"/>
    <property type="evidence" value="ECO:0007669"/>
    <property type="project" value="UniProtKB-ARBA"/>
</dbReference>
<evidence type="ECO:0000256" key="5">
    <source>
        <dbReference type="PROSITE-ProRule" id="PRU00125"/>
    </source>
</evidence>
<dbReference type="GO" id="GO:0051015">
    <property type="term" value="F:actin filament binding"/>
    <property type="evidence" value="ECO:0007669"/>
    <property type="project" value="TreeGrafter"/>
</dbReference>
<dbReference type="PANTHER" id="PTHR46218:SF4">
    <property type="entry name" value="LIM AND SH3 DOMAIN PROTEIN LASP"/>
    <property type="match status" value="1"/>
</dbReference>
<proteinExistence type="predicted"/>
<sequence length="190" mass="21698">MSKKCAREDCGKTVYPIEELKCLDKIWHKQCFKCTVCGMTLSMKNYKGYDKMPYCNPHYPKTVASVVADTPEMRRIAENTKNQSNIKYHAEYEKMRGTKIEIADDPEMERLKKNTQVQSNVSYHGVLDQKARQEESRPKEDESPNPTPNGAAAGGAANLPRGMDEELAENDVELENVDCWQIPVTVYPFR</sequence>
<evidence type="ECO:0000256" key="1">
    <source>
        <dbReference type="ARBA" id="ARBA00022723"/>
    </source>
</evidence>
<keyword evidence="3 5" id="KW-0862">Zinc</keyword>
<accession>A0A8R1DHA6</accession>
<dbReference type="GO" id="GO:0046872">
    <property type="term" value="F:metal ion binding"/>
    <property type="evidence" value="ECO:0007669"/>
    <property type="project" value="UniProtKB-KW"/>
</dbReference>
<dbReference type="InterPro" id="IPR000900">
    <property type="entry name" value="Nebulin_repeat"/>
</dbReference>
<feature type="domain" description="LIM zinc-binding" evidence="7">
    <location>
        <begin position="5"/>
        <end position="65"/>
    </location>
</feature>
<evidence type="ECO:0000256" key="4">
    <source>
        <dbReference type="ARBA" id="ARBA00023038"/>
    </source>
</evidence>
<dbReference type="PROSITE" id="PS50023">
    <property type="entry name" value="LIM_DOMAIN_2"/>
    <property type="match status" value="1"/>
</dbReference>
<dbReference type="InterPro" id="IPR001781">
    <property type="entry name" value="Znf_LIM"/>
</dbReference>
<dbReference type="EnsemblMetazoa" id="CJA02742.1">
    <property type="protein sequence ID" value="CJA02742.1"/>
    <property type="gene ID" value="WBGene00121946"/>
</dbReference>
<evidence type="ECO:0000313" key="8">
    <source>
        <dbReference type="EnsemblMetazoa" id="CJA02742.1"/>
    </source>
</evidence>
<reference evidence="9" key="1">
    <citation type="submission" date="2010-08" db="EMBL/GenBank/DDBJ databases">
        <authorList>
            <consortium name="Caenorhabditis japonica Sequencing Consortium"/>
            <person name="Wilson R.K."/>
        </authorList>
    </citation>
    <scope>NUCLEOTIDE SEQUENCE [LARGE SCALE GENOMIC DNA]</scope>
    <source>
        <strain evidence="9">DF5081</strain>
    </source>
</reference>
<dbReference type="FunFam" id="2.10.110.10:FF:000087">
    <property type="entry name" value="LIM zinc-binding domain-containing Nebulette"/>
    <property type="match status" value="1"/>
</dbReference>
<dbReference type="Pfam" id="PF00880">
    <property type="entry name" value="Nebulin"/>
    <property type="match status" value="2"/>
</dbReference>
<keyword evidence="9" id="KW-1185">Reference proteome</keyword>
<dbReference type="InterPro" id="IPR051759">
    <property type="entry name" value="LIM-SH3_domain_protein"/>
</dbReference>
<organism evidence="8 9">
    <name type="scientific">Caenorhabditis japonica</name>
    <dbReference type="NCBI Taxonomy" id="281687"/>
    <lineage>
        <taxon>Eukaryota</taxon>
        <taxon>Metazoa</taxon>
        <taxon>Ecdysozoa</taxon>
        <taxon>Nematoda</taxon>
        <taxon>Chromadorea</taxon>
        <taxon>Rhabditida</taxon>
        <taxon>Rhabditina</taxon>
        <taxon>Rhabditomorpha</taxon>
        <taxon>Rhabditoidea</taxon>
        <taxon>Rhabditidae</taxon>
        <taxon>Peloderinae</taxon>
        <taxon>Caenorhabditis</taxon>
    </lineage>
</organism>
<dbReference type="GO" id="GO:0005925">
    <property type="term" value="C:focal adhesion"/>
    <property type="evidence" value="ECO:0007669"/>
    <property type="project" value="TreeGrafter"/>
</dbReference>
<keyword evidence="2" id="KW-0677">Repeat</keyword>
<evidence type="ECO:0000256" key="2">
    <source>
        <dbReference type="ARBA" id="ARBA00022737"/>
    </source>
</evidence>
<protein>
    <submittedName>
        <fullName evidence="8">LIM zinc-binding domain-containing protein</fullName>
    </submittedName>
</protein>
<reference evidence="8" key="2">
    <citation type="submission" date="2022-06" db="UniProtKB">
        <authorList>
            <consortium name="EnsemblMetazoa"/>
        </authorList>
    </citation>
    <scope>IDENTIFICATION</scope>
    <source>
        <strain evidence="8">DF5081</strain>
    </source>
</reference>
<dbReference type="SUPFAM" id="SSF57716">
    <property type="entry name" value="Glucocorticoid receptor-like (DNA-binding domain)"/>
    <property type="match status" value="2"/>
</dbReference>
<dbReference type="AlphaFoldDB" id="A0A8R1DHA6"/>
<feature type="compositionally biased region" description="Basic and acidic residues" evidence="6">
    <location>
        <begin position="127"/>
        <end position="142"/>
    </location>
</feature>
<dbReference type="CDD" id="cd09447">
    <property type="entry name" value="LIM_LASP"/>
    <property type="match status" value="1"/>
</dbReference>
<dbReference type="Pfam" id="PF00412">
    <property type="entry name" value="LIM"/>
    <property type="match status" value="1"/>
</dbReference>
<evidence type="ECO:0000256" key="3">
    <source>
        <dbReference type="ARBA" id="ARBA00022833"/>
    </source>
</evidence>
<feature type="compositionally biased region" description="Low complexity" evidence="6">
    <location>
        <begin position="148"/>
        <end position="158"/>
    </location>
</feature>
<dbReference type="SMART" id="SM00132">
    <property type="entry name" value="LIM"/>
    <property type="match status" value="1"/>
</dbReference>
<dbReference type="Gene3D" id="2.10.110.10">
    <property type="entry name" value="Cysteine Rich Protein"/>
    <property type="match status" value="1"/>
</dbReference>
<keyword evidence="4 5" id="KW-0440">LIM domain</keyword>